<reference evidence="2 3" key="1">
    <citation type="submission" date="2018-11" db="EMBL/GenBank/DDBJ databases">
        <title>Draft genome sequence of Ferruginibacter sp. BO-59.</title>
        <authorList>
            <person name="Im W.T."/>
        </authorList>
    </citation>
    <scope>NUCLEOTIDE SEQUENCE [LARGE SCALE GENOMIC DNA]</scope>
    <source>
        <strain evidence="2 3">BO-59</strain>
    </source>
</reference>
<dbReference type="AlphaFoldDB" id="A0A3M9NMT6"/>
<evidence type="ECO:0000313" key="2">
    <source>
        <dbReference type="EMBL" id="RNI39099.1"/>
    </source>
</evidence>
<dbReference type="Proteomes" id="UP000267223">
    <property type="component" value="Unassembled WGS sequence"/>
</dbReference>
<gene>
    <name evidence="2" type="ORF">EFY79_05495</name>
</gene>
<accession>A0A3M9NMT6</accession>
<keyword evidence="1" id="KW-0472">Membrane</keyword>
<keyword evidence="1" id="KW-0812">Transmembrane</keyword>
<keyword evidence="1" id="KW-1133">Transmembrane helix</keyword>
<keyword evidence="3" id="KW-1185">Reference proteome</keyword>
<dbReference type="Pfam" id="PF20077">
    <property type="entry name" value="CcmD_alt"/>
    <property type="match status" value="1"/>
</dbReference>
<proteinExistence type="predicted"/>
<dbReference type="EMBL" id="RJJR01000002">
    <property type="protein sequence ID" value="RNI39099.1"/>
    <property type="molecule type" value="Genomic_DNA"/>
</dbReference>
<evidence type="ECO:0000256" key="1">
    <source>
        <dbReference type="SAM" id="Phobius"/>
    </source>
</evidence>
<comment type="caution">
    <text evidence="2">The sequence shown here is derived from an EMBL/GenBank/DDBJ whole genome shotgun (WGS) entry which is preliminary data.</text>
</comment>
<name>A0A3M9NMT6_9BACT</name>
<evidence type="ECO:0000313" key="3">
    <source>
        <dbReference type="Proteomes" id="UP000267223"/>
    </source>
</evidence>
<sequence length="57" mass="6684">MFLWAQASRPGQSVDDLMRSHNKIYVVMAVCLVILIVLFIYLVRIDLKISKKEKDFK</sequence>
<protein>
    <submittedName>
        <fullName evidence="2">CcmD family protein</fullName>
    </submittedName>
</protein>
<organism evidence="2 3">
    <name type="scientific">Hanamia caeni</name>
    <dbReference type="NCBI Taxonomy" id="2294116"/>
    <lineage>
        <taxon>Bacteria</taxon>
        <taxon>Pseudomonadati</taxon>
        <taxon>Bacteroidota</taxon>
        <taxon>Chitinophagia</taxon>
        <taxon>Chitinophagales</taxon>
        <taxon>Chitinophagaceae</taxon>
        <taxon>Hanamia</taxon>
    </lineage>
</organism>
<feature type="transmembrane region" description="Helical" evidence="1">
    <location>
        <begin position="24"/>
        <end position="43"/>
    </location>
</feature>